<dbReference type="EMBL" id="CP086239">
    <property type="protein sequence ID" value="WAG62471.1"/>
    <property type="molecule type" value="Genomic_DNA"/>
</dbReference>
<dbReference type="GO" id="GO:0005737">
    <property type="term" value="C:cytoplasm"/>
    <property type="evidence" value="ECO:0007669"/>
    <property type="project" value="TreeGrafter"/>
</dbReference>
<reference evidence="2" key="1">
    <citation type="submission" date="2021-11" db="EMBL/GenBank/DDBJ databases">
        <title>Clostridia strains as spoilage organisms.</title>
        <authorList>
            <person name="Wambui J."/>
            <person name="Stevens M.J.A."/>
            <person name="Stephan R."/>
        </authorList>
    </citation>
    <scope>NUCLEOTIDE SEQUENCE</scope>
    <source>
        <strain evidence="2">CF009</strain>
    </source>
</reference>
<dbReference type="PIRSF" id="PIRSF000709">
    <property type="entry name" value="6PFK_2-Ptase"/>
    <property type="match status" value="1"/>
</dbReference>
<proteinExistence type="predicted"/>
<feature type="transmembrane region" description="Helical" evidence="1">
    <location>
        <begin position="139"/>
        <end position="158"/>
    </location>
</feature>
<organism evidence="2 3">
    <name type="scientific">Clostridium estertheticum</name>
    <dbReference type="NCBI Taxonomy" id="238834"/>
    <lineage>
        <taxon>Bacteria</taxon>
        <taxon>Bacillati</taxon>
        <taxon>Bacillota</taxon>
        <taxon>Clostridia</taxon>
        <taxon>Eubacteriales</taxon>
        <taxon>Clostridiaceae</taxon>
        <taxon>Clostridium</taxon>
    </lineage>
</organism>
<accession>A0AA47EM82</accession>
<dbReference type="InterPro" id="IPR050275">
    <property type="entry name" value="PGM_Phosphatase"/>
</dbReference>
<name>A0AA47EM82_9CLOT</name>
<dbReference type="PANTHER" id="PTHR48100:SF1">
    <property type="entry name" value="HISTIDINE PHOSPHATASE FAMILY PROTEIN-RELATED"/>
    <property type="match status" value="1"/>
</dbReference>
<keyword evidence="1" id="KW-1133">Transmembrane helix</keyword>
<protein>
    <submittedName>
        <fullName evidence="2">Histidine phosphatase family protein</fullName>
    </submittedName>
</protein>
<dbReference type="RefSeq" id="WP_216126236.1">
    <property type="nucleotide sequence ID" value="NZ_CP086239.1"/>
</dbReference>
<dbReference type="GO" id="GO:0016791">
    <property type="term" value="F:phosphatase activity"/>
    <property type="evidence" value="ECO:0007669"/>
    <property type="project" value="TreeGrafter"/>
</dbReference>
<sequence>MNIYFIRHGQKQDDSKNCATMELTKIGFEQANLLGKRLKIYNIERIYSSDMVRAIQTSETINKYLKVDLIVNHELREIDMGEYNDKGLKFIQDNYPNFFKEFSKHTSDLPYPKGECGEDVWKRTQIIVNEIINCGLKNVAVVLHGGIIGVLICGFLGIGQHKRFFLGEPLENCSISIIKYDNKANNYYLQSFNDHSHLEAVG</sequence>
<dbReference type="CDD" id="cd07067">
    <property type="entry name" value="HP_PGM_like"/>
    <property type="match status" value="1"/>
</dbReference>
<gene>
    <name evidence="2" type="ORF">LL038_09635</name>
</gene>
<dbReference type="SMART" id="SM00855">
    <property type="entry name" value="PGAM"/>
    <property type="match status" value="1"/>
</dbReference>
<evidence type="ECO:0000313" key="3">
    <source>
        <dbReference type="Proteomes" id="UP001164733"/>
    </source>
</evidence>
<dbReference type="PANTHER" id="PTHR48100">
    <property type="entry name" value="BROAD-SPECIFICITY PHOSPHATASE YOR283W-RELATED"/>
    <property type="match status" value="1"/>
</dbReference>
<dbReference type="Pfam" id="PF00300">
    <property type="entry name" value="His_Phos_1"/>
    <property type="match status" value="1"/>
</dbReference>
<dbReference type="AlphaFoldDB" id="A0AA47EM82"/>
<keyword evidence="1" id="KW-0472">Membrane</keyword>
<evidence type="ECO:0000313" key="2">
    <source>
        <dbReference type="EMBL" id="WAG62471.1"/>
    </source>
</evidence>
<keyword evidence="1" id="KW-0812">Transmembrane</keyword>
<dbReference type="Proteomes" id="UP001164733">
    <property type="component" value="Chromosome"/>
</dbReference>
<evidence type="ECO:0000256" key="1">
    <source>
        <dbReference type="SAM" id="Phobius"/>
    </source>
</evidence>
<dbReference type="InterPro" id="IPR013078">
    <property type="entry name" value="His_Pase_superF_clade-1"/>
</dbReference>